<organism evidence="2">
    <name type="scientific">Tolypothrix bouteillei VB521301</name>
    <dbReference type="NCBI Taxonomy" id="1479485"/>
    <lineage>
        <taxon>Bacteria</taxon>
        <taxon>Bacillati</taxon>
        <taxon>Cyanobacteriota</taxon>
        <taxon>Cyanophyceae</taxon>
        <taxon>Nostocales</taxon>
        <taxon>Tolypothrichaceae</taxon>
        <taxon>Tolypothrix</taxon>
    </lineage>
</organism>
<accession>A0A0C1NCY7</accession>
<evidence type="ECO:0000256" key="1">
    <source>
        <dbReference type="ARBA" id="ARBA00023172"/>
    </source>
</evidence>
<dbReference type="AlphaFoldDB" id="A0A0C1NCY7"/>
<comment type="caution">
    <text evidence="2">The sequence shown here is derived from an EMBL/GenBank/DDBJ whole genome shotgun (WGS) entry which is preliminary data.</text>
</comment>
<proteinExistence type="predicted"/>
<dbReference type="OrthoDB" id="503965at2"/>
<dbReference type="InterPro" id="IPR013762">
    <property type="entry name" value="Integrase-like_cat_sf"/>
</dbReference>
<evidence type="ECO:0000313" key="2">
    <source>
        <dbReference type="EMBL" id="KIE12652.1"/>
    </source>
</evidence>
<dbReference type="GO" id="GO:0006310">
    <property type="term" value="P:DNA recombination"/>
    <property type="evidence" value="ECO:0007669"/>
    <property type="project" value="UniProtKB-KW"/>
</dbReference>
<sequence>MEPQTISEALHLYREHLYKVKPKSAKDIYNLTVTSLSRYTLPAWGHPTPKGRKPTNAEKAVLAQVLDSTPVKKLANALDTQEKVFEAVGATDSQRYTYRSKLKDFTDWLKQQGWLYKGKKAKKNHAPRIFHGHGRSAAKRVTTKDRLPNYGLKREEASAELKAEIEKFHDFMTKTRYPGRPIEPLKPSVAKDYIKILYRILGWFVKAGRVGSISDLSLNKLVPKVQIKRAKNQEEAKAKAEEAATYLDEWICEFLDFLEVERGASANGLMSGIAPINVLIKFQYYSESNDKELRDIPAMEVIRRHLNEIREKQKTQKPVVDNSAKWLNMPEVFTKIVEPLRLECAYRVNNHGVRTDNAIAASFQRFLMLGFLTFIPPRRQQEWREVKVGLSCLLTNKPNILASKQFIHPLPENRDKDNSHGYLYKDVDGKWYKDTTPESYKTGDTYGHQKLEIPNVVFKQDGKCFYDYLEGFLYGYFRDPKGNWVSGGQVVSSQVALKNGQWHNLRMEFNPSHNFFFVQSKKGCPLTMKDFAYVIRAAAHRLTGQLLTPHLLRNIYATWFLDNGYTEDRIESLAYAMAHSPQVLRQIYDERGSQQKSRPINEEMEILVDTFINGESLSKVTRFGNSNLRADVEFLQKDKERLEKLLSILTPEQKAAMGLDK</sequence>
<dbReference type="InterPro" id="IPR011010">
    <property type="entry name" value="DNA_brk_join_enz"/>
</dbReference>
<keyword evidence="1" id="KW-0233">DNA recombination</keyword>
<evidence type="ECO:0008006" key="3">
    <source>
        <dbReference type="Google" id="ProtNLM"/>
    </source>
</evidence>
<dbReference type="GO" id="GO:0015074">
    <property type="term" value="P:DNA integration"/>
    <property type="evidence" value="ECO:0007669"/>
    <property type="project" value="InterPro"/>
</dbReference>
<name>A0A0C1NCY7_9CYAN</name>
<dbReference type="SUPFAM" id="SSF56349">
    <property type="entry name" value="DNA breaking-rejoining enzymes"/>
    <property type="match status" value="1"/>
</dbReference>
<gene>
    <name evidence="2" type="ORF">DA73_0208770</name>
</gene>
<dbReference type="Gene3D" id="1.10.443.10">
    <property type="entry name" value="Intergrase catalytic core"/>
    <property type="match status" value="1"/>
</dbReference>
<reference evidence="2" key="1">
    <citation type="journal article" date="2015" name="Genome Announc.">
        <title>Draft Genome Sequence of Tolypothrix boutellei Strain VB521301.</title>
        <authorList>
            <person name="Chandrababunaidu M.M."/>
            <person name="Singh D."/>
            <person name="Sen D."/>
            <person name="Bhan S."/>
            <person name="Das S."/>
            <person name="Gupta A."/>
            <person name="Adhikary S.P."/>
            <person name="Tripathy S."/>
        </authorList>
    </citation>
    <scope>NUCLEOTIDE SEQUENCE</scope>
    <source>
        <strain evidence="2">VB521301</strain>
    </source>
</reference>
<dbReference type="EMBL" id="JHEG02000022">
    <property type="protein sequence ID" value="KIE12652.1"/>
    <property type="molecule type" value="Genomic_DNA"/>
</dbReference>
<protein>
    <recommendedName>
        <fullName evidence="3">Integrase</fullName>
    </recommendedName>
</protein>
<dbReference type="STRING" id="1479485.DA73_0208770"/>
<dbReference type="GO" id="GO:0003677">
    <property type="term" value="F:DNA binding"/>
    <property type="evidence" value="ECO:0007669"/>
    <property type="project" value="InterPro"/>
</dbReference>